<keyword evidence="5" id="KW-1185">Reference proteome</keyword>
<dbReference type="Proteomes" id="UP000244989">
    <property type="component" value="Unassembled WGS sequence"/>
</dbReference>
<dbReference type="GO" id="GO:0005886">
    <property type="term" value="C:plasma membrane"/>
    <property type="evidence" value="ECO:0007669"/>
    <property type="project" value="TreeGrafter"/>
</dbReference>
<evidence type="ECO:0000256" key="1">
    <source>
        <dbReference type="ARBA" id="ARBA00022679"/>
    </source>
</evidence>
<keyword evidence="1 4" id="KW-0808">Transferase</keyword>
<dbReference type="GO" id="GO:0006654">
    <property type="term" value="P:phosphatidic acid biosynthetic process"/>
    <property type="evidence" value="ECO:0007669"/>
    <property type="project" value="TreeGrafter"/>
</dbReference>
<evidence type="ECO:0000313" key="5">
    <source>
        <dbReference type="Proteomes" id="UP000244989"/>
    </source>
</evidence>
<dbReference type="InterPro" id="IPR002123">
    <property type="entry name" value="Plipid/glycerol_acylTrfase"/>
</dbReference>
<gene>
    <name evidence="4" type="ORF">DF222_04665</name>
</gene>
<accession>A0A2U1T7A7</accession>
<proteinExistence type="predicted"/>
<dbReference type="GO" id="GO:0003841">
    <property type="term" value="F:1-acylglycerol-3-phosphate O-acyltransferase activity"/>
    <property type="evidence" value="ECO:0007669"/>
    <property type="project" value="TreeGrafter"/>
</dbReference>
<feature type="domain" description="Phospholipid/glycerol acyltransferase" evidence="3">
    <location>
        <begin position="37"/>
        <end position="156"/>
    </location>
</feature>
<dbReference type="KEGG" id="cyz:C3B44_03580"/>
<dbReference type="PANTHER" id="PTHR10434">
    <property type="entry name" value="1-ACYL-SN-GLYCEROL-3-PHOSPHATE ACYLTRANSFERASE"/>
    <property type="match status" value="1"/>
</dbReference>
<dbReference type="RefSeq" id="WP_108431170.1">
    <property type="nucleotide sequence ID" value="NZ_CP026947.1"/>
</dbReference>
<keyword evidence="2 4" id="KW-0012">Acyltransferase</keyword>
<evidence type="ECO:0000259" key="3">
    <source>
        <dbReference type="SMART" id="SM00563"/>
    </source>
</evidence>
<comment type="caution">
    <text evidence="4">The sequence shown here is derived from an EMBL/GenBank/DDBJ whole genome shotgun (WGS) entry which is preliminary data.</text>
</comment>
<organism evidence="4 5">
    <name type="scientific">Corynebacterium yudongzhengii</name>
    <dbReference type="NCBI Taxonomy" id="2080740"/>
    <lineage>
        <taxon>Bacteria</taxon>
        <taxon>Bacillati</taxon>
        <taxon>Actinomycetota</taxon>
        <taxon>Actinomycetes</taxon>
        <taxon>Mycobacteriales</taxon>
        <taxon>Corynebacteriaceae</taxon>
        <taxon>Corynebacterium</taxon>
    </lineage>
</organism>
<dbReference type="AlphaFoldDB" id="A0A2U1T7A7"/>
<name>A0A2U1T7A7_9CORY</name>
<dbReference type="SUPFAM" id="SSF69593">
    <property type="entry name" value="Glycerol-3-phosphate (1)-acyltransferase"/>
    <property type="match status" value="1"/>
</dbReference>
<dbReference type="CDD" id="cd07989">
    <property type="entry name" value="LPLAT_AGPAT-like"/>
    <property type="match status" value="1"/>
</dbReference>
<sequence>MRNKWYMLFKALFGPWLHVLNRPEIEGGENIPDEGAAILASNHQAVMDSFYLPLMVKRQLTFPAKKEYFTAPGLVGWMQKFFFTSVGQIPVDRTAADAGDATLQAARTVFDRDDLFGIYPEGTRSPDGRLYKGRTGMARIAMATGEKVIPVAMINTRAANPIGTWVPRPAKVKIRIGKPIDPHAWAVEKGLDPTSREVSRAFTDHVMHTLAHLVGEPYVDMYASEVKDSLAAGHGYPEGAEPGGRLERTFD</sequence>
<evidence type="ECO:0000256" key="2">
    <source>
        <dbReference type="ARBA" id="ARBA00023315"/>
    </source>
</evidence>
<dbReference type="Pfam" id="PF01553">
    <property type="entry name" value="Acyltransferase"/>
    <property type="match status" value="1"/>
</dbReference>
<dbReference type="EMBL" id="QEEZ01000007">
    <property type="protein sequence ID" value="PWC01877.1"/>
    <property type="molecule type" value="Genomic_DNA"/>
</dbReference>
<dbReference type="OrthoDB" id="9808424at2"/>
<dbReference type="SMART" id="SM00563">
    <property type="entry name" value="PlsC"/>
    <property type="match status" value="1"/>
</dbReference>
<reference evidence="5" key="1">
    <citation type="submission" date="2018-04" db="EMBL/GenBank/DDBJ databases">
        <authorList>
            <person name="Liu S."/>
            <person name="Wang Z."/>
            <person name="Li J."/>
        </authorList>
    </citation>
    <scope>NUCLEOTIDE SEQUENCE [LARGE SCALE GENOMIC DNA]</scope>
    <source>
        <strain evidence="5">2189</strain>
    </source>
</reference>
<dbReference type="PANTHER" id="PTHR10434:SF11">
    <property type="entry name" value="1-ACYL-SN-GLYCEROL-3-PHOSPHATE ACYLTRANSFERASE"/>
    <property type="match status" value="1"/>
</dbReference>
<evidence type="ECO:0000313" key="4">
    <source>
        <dbReference type="EMBL" id="PWC01877.1"/>
    </source>
</evidence>
<protein>
    <submittedName>
        <fullName evidence="4">1-acyl-sn-glycerol-3-phosphate acyltransferase</fullName>
    </submittedName>
</protein>